<accession>A0A9W7E7M1</accession>
<comment type="caution">
    <text evidence="3">The sequence shown here is derived from an EMBL/GenBank/DDBJ whole genome shotgun (WGS) entry which is preliminary data.</text>
</comment>
<feature type="compositionally biased region" description="Polar residues" evidence="2">
    <location>
        <begin position="773"/>
        <end position="793"/>
    </location>
</feature>
<evidence type="ECO:0000313" key="3">
    <source>
        <dbReference type="EMBL" id="GMH68942.1"/>
    </source>
</evidence>
<evidence type="ECO:0000256" key="1">
    <source>
        <dbReference type="SAM" id="Coils"/>
    </source>
</evidence>
<gene>
    <name evidence="3" type="ORF">TL16_g05044</name>
</gene>
<feature type="region of interest" description="Disordered" evidence="2">
    <location>
        <begin position="133"/>
        <end position="161"/>
    </location>
</feature>
<feature type="coiled-coil region" evidence="1">
    <location>
        <begin position="705"/>
        <end position="746"/>
    </location>
</feature>
<protein>
    <submittedName>
        <fullName evidence="3">Uncharacterized protein</fullName>
    </submittedName>
</protein>
<feature type="compositionally biased region" description="Low complexity" evidence="2">
    <location>
        <begin position="758"/>
        <end position="772"/>
    </location>
</feature>
<feature type="coiled-coil region" evidence="1">
    <location>
        <begin position="624"/>
        <end position="679"/>
    </location>
</feature>
<feature type="region of interest" description="Disordered" evidence="2">
    <location>
        <begin position="758"/>
        <end position="843"/>
    </location>
</feature>
<feature type="compositionally biased region" description="Polar residues" evidence="2">
    <location>
        <begin position="809"/>
        <end position="819"/>
    </location>
</feature>
<evidence type="ECO:0000313" key="4">
    <source>
        <dbReference type="Proteomes" id="UP001162640"/>
    </source>
</evidence>
<proteinExistence type="predicted"/>
<keyword evidence="1" id="KW-0175">Coiled coil</keyword>
<reference evidence="4" key="1">
    <citation type="journal article" date="2023" name="Commun. Biol.">
        <title>Genome analysis of Parmales, the sister group of diatoms, reveals the evolutionary specialization of diatoms from phago-mixotrophs to photoautotrophs.</title>
        <authorList>
            <person name="Ban H."/>
            <person name="Sato S."/>
            <person name="Yoshikawa S."/>
            <person name="Yamada K."/>
            <person name="Nakamura Y."/>
            <person name="Ichinomiya M."/>
            <person name="Sato N."/>
            <person name="Blanc-Mathieu R."/>
            <person name="Endo H."/>
            <person name="Kuwata A."/>
            <person name="Ogata H."/>
        </authorList>
    </citation>
    <scope>NUCLEOTIDE SEQUENCE [LARGE SCALE GENOMIC DNA]</scope>
</reference>
<evidence type="ECO:0000256" key="2">
    <source>
        <dbReference type="SAM" id="MobiDB-lite"/>
    </source>
</evidence>
<organism evidence="3 4">
    <name type="scientific">Triparma laevis f. inornata</name>
    <dbReference type="NCBI Taxonomy" id="1714386"/>
    <lineage>
        <taxon>Eukaryota</taxon>
        <taxon>Sar</taxon>
        <taxon>Stramenopiles</taxon>
        <taxon>Ochrophyta</taxon>
        <taxon>Bolidophyceae</taxon>
        <taxon>Parmales</taxon>
        <taxon>Triparmaceae</taxon>
        <taxon>Triparma</taxon>
    </lineage>
</organism>
<dbReference type="AlphaFoldDB" id="A0A9W7E7M1"/>
<sequence length="865" mass="96593">MSTTPNSVPTSTPMLRLRTLTPQLLLSLIGNAKVRHCEIIHTTVLTISNWKQPDIDMAKAAIPNLEVINLTDPTLGHSIESLQSVLSANSVDFSLDDSDDLDLSATNTSVFESGEFNFKDLLTVKPDTDVNETTVDTSTVQDSTDSTINSTDSQQHQQLTPSKHPLIKALSSPEASAFALDPNDVELQIEVPSPTRMAPLDTLTPDLTVLEGERLLKTTDESFEDDGEPYLSDVGVALKQKISALETLLSFQPEKWKQQTYSAILASQIAESTMAIEAEKRRKAETERERITKICEARMSVSSAEATEANIERDFAISQKSAALNQRAQTKSLYDSNMKDLHQLKSWATNFTSGSKHAASAGNLDGLKGREIVDNIKRIKQIGEGQARVDALLTGVQVLEGYASRLETIRGNFELLKVAKVKAAVQKRNETIVNDLKPDLKPKEELTLRNIFKQHSKQGTITCVDLKINLEGYKFAASQIKTLKKDQRLTYGEVLSLWGGWKVGTQTVTEVMEDSGEFKMSGVLVKEKTDYFLENTPRSDLIKIIARLTAERDHAINVHHESKSKTREDLLQACYNKIGHRLAEAERLFSAETVERKVGKVECERYRRLWGEEKERSKSLNDININTMEENKKLRSEINATKKEEERLKIMVDRSKTRLEEMEAEIRDHVTTEAQLRREGGKLKSQLQTSIREIARQENRTGAVLADIERRGSSWEREVTLLREENEALKDRVRKGEEEMRIYAARVGGVWEGMGMVGRSPSARGSGSGSTSNLAESASSITETQSLAGSSVTSRRSRQSPRRQASAPHSPTISRQSINEEGEEEEETSSHPSTYPPNSVADNAWLRDRLENITNITNEILSDED</sequence>
<feature type="compositionally biased region" description="Polar residues" evidence="2">
    <location>
        <begin position="830"/>
        <end position="841"/>
    </location>
</feature>
<feature type="compositionally biased region" description="Low complexity" evidence="2">
    <location>
        <begin position="133"/>
        <end position="155"/>
    </location>
</feature>
<dbReference type="EMBL" id="BLQM01000144">
    <property type="protein sequence ID" value="GMH68942.1"/>
    <property type="molecule type" value="Genomic_DNA"/>
</dbReference>
<name>A0A9W7E7M1_9STRA</name>
<dbReference type="Proteomes" id="UP001162640">
    <property type="component" value="Unassembled WGS sequence"/>
</dbReference>